<evidence type="ECO:0000313" key="3">
    <source>
        <dbReference type="Proteomes" id="UP000324550"/>
    </source>
</evidence>
<reference evidence="2 3" key="1">
    <citation type="submission" date="2019-08" db="EMBL/GenBank/DDBJ databases">
        <title>Formosa sediminis sp. nov., isolated from marine sediment.</title>
        <authorList>
            <person name="Cao W.R."/>
        </authorList>
    </citation>
    <scope>NUCLEOTIDE SEQUENCE [LARGE SCALE GENOMIC DNA]</scope>
    <source>
        <strain evidence="2 3">1494</strain>
    </source>
</reference>
<name>A0A5D0G4C1_9FLAO</name>
<evidence type="ECO:0000313" key="2">
    <source>
        <dbReference type="EMBL" id="TYA52727.1"/>
    </source>
</evidence>
<dbReference type="EMBL" id="VSFC01000054">
    <property type="protein sequence ID" value="TYA52727.1"/>
    <property type="molecule type" value="Genomic_DNA"/>
</dbReference>
<dbReference type="AlphaFoldDB" id="A0A5D0G4C1"/>
<organism evidence="2 3">
    <name type="scientific">Formosa maritima</name>
    <dbReference type="NCBI Taxonomy" id="2592046"/>
    <lineage>
        <taxon>Bacteria</taxon>
        <taxon>Pseudomonadati</taxon>
        <taxon>Bacteroidota</taxon>
        <taxon>Flavobacteriia</taxon>
        <taxon>Flavobacteriales</taxon>
        <taxon>Flavobacteriaceae</taxon>
        <taxon>Formosa</taxon>
    </lineage>
</organism>
<dbReference type="RefSeq" id="WP_148456694.1">
    <property type="nucleotide sequence ID" value="NZ_VSFC01000054.1"/>
</dbReference>
<evidence type="ECO:0008006" key="4">
    <source>
        <dbReference type="Google" id="ProtNLM"/>
    </source>
</evidence>
<protein>
    <recommendedName>
        <fullName evidence="4">DUF4783 domain-containing protein</fullName>
    </recommendedName>
</protein>
<feature type="signal peptide" evidence="1">
    <location>
        <begin position="1"/>
        <end position="21"/>
    </location>
</feature>
<dbReference type="Proteomes" id="UP000324550">
    <property type="component" value="Unassembled WGS sequence"/>
</dbReference>
<feature type="chain" id="PRO_5022864484" description="DUF4783 domain-containing protein" evidence="1">
    <location>
        <begin position="22"/>
        <end position="135"/>
    </location>
</feature>
<sequence>MIQFKYLISLFLIGFALNAQNSELIFDDRYGNSIKVIDFQNISDNLDSDFFIQNLDGKQISSEKNESDLRFDFIISDFKKINRNNYKFKVTSYPKTKDTETIIKYMGGGQYFKLNIKRTKSGIELKDIKYLYSVI</sequence>
<accession>A0A5D0G4C1</accession>
<keyword evidence="1" id="KW-0732">Signal</keyword>
<comment type="caution">
    <text evidence="2">The sequence shown here is derived from an EMBL/GenBank/DDBJ whole genome shotgun (WGS) entry which is preliminary data.</text>
</comment>
<evidence type="ECO:0000256" key="1">
    <source>
        <dbReference type="SAM" id="SignalP"/>
    </source>
</evidence>
<proteinExistence type="predicted"/>
<keyword evidence="3" id="KW-1185">Reference proteome</keyword>
<gene>
    <name evidence="2" type="ORF">FVF61_11845</name>
</gene>